<evidence type="ECO:0000313" key="2">
    <source>
        <dbReference type="Proteomes" id="UP000635726"/>
    </source>
</evidence>
<dbReference type="GO" id="GO:0005524">
    <property type="term" value="F:ATP binding"/>
    <property type="evidence" value="ECO:0007669"/>
    <property type="project" value="InterPro"/>
</dbReference>
<keyword evidence="2" id="KW-1185">Reference proteome</keyword>
<dbReference type="RefSeq" id="WP_188960204.1">
    <property type="nucleotide sequence ID" value="NZ_BMOE01000001.1"/>
</dbReference>
<proteinExistence type="predicted"/>
<dbReference type="Proteomes" id="UP000635726">
    <property type="component" value="Unassembled WGS sequence"/>
</dbReference>
<dbReference type="Gene3D" id="3.30.1490.20">
    <property type="entry name" value="ATP-grasp fold, A domain"/>
    <property type="match status" value="1"/>
</dbReference>
<accession>A0A917P3D2</accession>
<gene>
    <name evidence="1" type="ORF">GCM10008939_00010</name>
</gene>
<dbReference type="AlphaFoldDB" id="A0A917P3D2"/>
<dbReference type="EMBL" id="BMOE01000001">
    <property type="protein sequence ID" value="GGJ60262.1"/>
    <property type="molecule type" value="Genomic_DNA"/>
</dbReference>
<sequence length="199" mass="21009">MYTLPETQALPAALVGTESQLLARHADLAAPAFVIPSTFEEAFYRHNNLPAQLAALFARIQPARIDEDALEPLCGQARALLLGAALLDDSVQTLYRALRNAGLDQGPLHLRRPGHAATQAALARPPGTEVLHALKRLWADDWSFGAVLARLDDTGTVGLDASPALVLRGPPGQADAALALQLGCRAALRNAYGLTGLTA</sequence>
<organism evidence="1 2">
    <name type="scientific">Deinococcus aquiradiocola</name>
    <dbReference type="NCBI Taxonomy" id="393059"/>
    <lineage>
        <taxon>Bacteria</taxon>
        <taxon>Thermotogati</taxon>
        <taxon>Deinococcota</taxon>
        <taxon>Deinococci</taxon>
        <taxon>Deinococcales</taxon>
        <taxon>Deinococcaceae</taxon>
        <taxon>Deinococcus</taxon>
    </lineage>
</organism>
<reference evidence="1" key="1">
    <citation type="journal article" date="2014" name="Int. J. Syst. Evol. Microbiol.">
        <title>Complete genome sequence of Corynebacterium casei LMG S-19264T (=DSM 44701T), isolated from a smear-ripened cheese.</title>
        <authorList>
            <consortium name="US DOE Joint Genome Institute (JGI-PGF)"/>
            <person name="Walter F."/>
            <person name="Albersmeier A."/>
            <person name="Kalinowski J."/>
            <person name="Ruckert C."/>
        </authorList>
    </citation>
    <scope>NUCLEOTIDE SEQUENCE</scope>
    <source>
        <strain evidence="1">JCM 14371</strain>
    </source>
</reference>
<comment type="caution">
    <text evidence="1">The sequence shown here is derived from an EMBL/GenBank/DDBJ whole genome shotgun (WGS) entry which is preliminary data.</text>
</comment>
<evidence type="ECO:0000313" key="1">
    <source>
        <dbReference type="EMBL" id="GGJ60262.1"/>
    </source>
</evidence>
<protein>
    <submittedName>
        <fullName evidence="1">Uncharacterized protein</fullName>
    </submittedName>
</protein>
<reference evidence="1" key="2">
    <citation type="submission" date="2020-09" db="EMBL/GenBank/DDBJ databases">
        <authorList>
            <person name="Sun Q."/>
            <person name="Ohkuma M."/>
        </authorList>
    </citation>
    <scope>NUCLEOTIDE SEQUENCE</scope>
    <source>
        <strain evidence="1">JCM 14371</strain>
    </source>
</reference>
<dbReference type="InterPro" id="IPR013815">
    <property type="entry name" value="ATP_grasp_subdomain_1"/>
</dbReference>
<name>A0A917P3D2_9DEIO</name>